<organism evidence="1 2">
    <name type="scientific">Gimesia chilikensis</name>
    <dbReference type="NCBI Taxonomy" id="2605989"/>
    <lineage>
        <taxon>Bacteria</taxon>
        <taxon>Pseudomonadati</taxon>
        <taxon>Planctomycetota</taxon>
        <taxon>Planctomycetia</taxon>
        <taxon>Planctomycetales</taxon>
        <taxon>Planctomycetaceae</taxon>
        <taxon>Gimesia</taxon>
    </lineage>
</organism>
<dbReference type="InterPro" id="IPR005883">
    <property type="entry name" value="PilM"/>
</dbReference>
<dbReference type="RefSeq" id="WP_145193597.1">
    <property type="nucleotide sequence ID" value="NZ_CP036266.1"/>
</dbReference>
<dbReference type="SUPFAM" id="SSF53067">
    <property type="entry name" value="Actin-like ATPase domain"/>
    <property type="match status" value="2"/>
</dbReference>
<keyword evidence="2" id="KW-1185">Reference proteome</keyword>
<dbReference type="InterPro" id="IPR050696">
    <property type="entry name" value="FtsA/MreB"/>
</dbReference>
<dbReference type="Proteomes" id="UP000320421">
    <property type="component" value="Chromosome"/>
</dbReference>
<dbReference type="InterPro" id="IPR043129">
    <property type="entry name" value="ATPase_NBD"/>
</dbReference>
<dbReference type="EMBL" id="CP036266">
    <property type="protein sequence ID" value="QDT24696.1"/>
    <property type="molecule type" value="Genomic_DNA"/>
</dbReference>
<sequence length="357" mass="40293">MISLPRSQYTPIGLQLGPSSATLVQLTGPKQNRVVHAIAQEQFDLDDRLTADERDTKIAAELRRILVDHHFKGRRVISCLGSQELFIQNVRLPQLPTEEIAKVVAWEAEERLPYPVAEAEIRHLPAGQVRQESNTKQEVILLACHNGILERHLNLLEQAGLTAEAIDVEPSATLRCFHDEKRELQLNSVSCYLNFGDAATTVIFADQQNVLFLKYIMQGSNHLDRAVADNLDLPLTEAIRLRKIVTNSPTLDASDELHRSVIDSIRSLLESISTEVENCLRYYKVTFRGKKLDQLVVTGNESSPWLIDFLSERLNTDCRMGNPFERLKSWPTSTSILERPGRWSTAMGLAMKESSDK</sequence>
<dbReference type="CDD" id="cd24049">
    <property type="entry name" value="ASKHA_NBD_PilM"/>
    <property type="match status" value="1"/>
</dbReference>
<dbReference type="Pfam" id="PF11104">
    <property type="entry name" value="PilM_2"/>
    <property type="match status" value="1"/>
</dbReference>
<dbReference type="PANTHER" id="PTHR32432">
    <property type="entry name" value="CELL DIVISION PROTEIN FTSA-RELATED"/>
    <property type="match status" value="1"/>
</dbReference>
<evidence type="ECO:0000313" key="2">
    <source>
        <dbReference type="Proteomes" id="UP000320421"/>
    </source>
</evidence>
<protein>
    <submittedName>
        <fullName evidence="1">Competence protein A</fullName>
    </submittedName>
</protein>
<evidence type="ECO:0000313" key="1">
    <source>
        <dbReference type="EMBL" id="QDT24696.1"/>
    </source>
</evidence>
<dbReference type="AlphaFoldDB" id="A0A517PZC9"/>
<dbReference type="OrthoDB" id="208962at2"/>
<accession>A0A517PZC9</accession>
<reference evidence="1 2" key="1">
    <citation type="submission" date="2019-02" db="EMBL/GenBank/DDBJ databases">
        <title>Deep-cultivation of Planctomycetes and their phenomic and genomic characterization uncovers novel biology.</title>
        <authorList>
            <person name="Wiegand S."/>
            <person name="Jogler M."/>
            <person name="Boedeker C."/>
            <person name="Pinto D."/>
            <person name="Vollmers J."/>
            <person name="Rivas-Marin E."/>
            <person name="Kohn T."/>
            <person name="Peeters S.H."/>
            <person name="Heuer A."/>
            <person name="Rast P."/>
            <person name="Oberbeckmann S."/>
            <person name="Bunk B."/>
            <person name="Jeske O."/>
            <person name="Meyerdierks A."/>
            <person name="Storesund J.E."/>
            <person name="Kallscheuer N."/>
            <person name="Luecker S."/>
            <person name="Lage O.M."/>
            <person name="Pohl T."/>
            <person name="Merkel B.J."/>
            <person name="Hornburger P."/>
            <person name="Mueller R.-W."/>
            <person name="Bruemmer F."/>
            <person name="Labrenz M."/>
            <person name="Spormann A.M."/>
            <person name="Op den Camp H."/>
            <person name="Overmann J."/>
            <person name="Amann R."/>
            <person name="Jetten M.S.M."/>
            <person name="Mascher T."/>
            <person name="Medema M.H."/>
            <person name="Devos D.P."/>
            <person name="Kaster A.-K."/>
            <person name="Ovreas L."/>
            <person name="Rohde M."/>
            <person name="Galperin M.Y."/>
            <person name="Jogler C."/>
        </authorList>
    </citation>
    <scope>NUCLEOTIDE SEQUENCE [LARGE SCALE GENOMIC DNA]</scope>
    <source>
        <strain evidence="1 2">HG66A1</strain>
    </source>
</reference>
<dbReference type="Gene3D" id="3.30.420.40">
    <property type="match status" value="2"/>
</dbReference>
<gene>
    <name evidence="1" type="ORF">HG66A1_65310</name>
</gene>
<dbReference type="PANTHER" id="PTHR32432:SF3">
    <property type="entry name" value="ETHANOLAMINE UTILIZATION PROTEIN EUTJ"/>
    <property type="match status" value="1"/>
</dbReference>
<proteinExistence type="predicted"/>
<name>A0A517PZC9_9PLAN</name>
<dbReference type="Gene3D" id="3.30.1490.300">
    <property type="match status" value="1"/>
</dbReference>